<evidence type="ECO:0000256" key="2">
    <source>
        <dbReference type="ARBA" id="ARBA00004481"/>
    </source>
</evidence>
<dbReference type="EMBL" id="SGPL01000432">
    <property type="protein sequence ID" value="THH12677.1"/>
    <property type="molecule type" value="Genomic_DNA"/>
</dbReference>
<dbReference type="Proteomes" id="UP000310158">
    <property type="component" value="Unassembled WGS sequence"/>
</dbReference>
<comment type="subcellular location">
    <subcellularLocation>
        <location evidence="2">Endosome membrane</location>
        <topology evidence="2">Peripheral membrane protein</topology>
    </subcellularLocation>
    <subcellularLocation>
        <location evidence="1">Golgi apparatus</location>
        <location evidence="1">trans-Golgi network membrane</location>
        <topology evidence="1">Peripheral membrane protein</topology>
    </subcellularLocation>
</comment>
<feature type="domain" description="Vps53 C-terminal" evidence="9">
    <location>
        <begin position="669"/>
        <end position="717"/>
    </location>
</feature>
<sequence length="928" mass="102990">MYRPSSEELPHELIISIQRVLDLHPGPDTDPLDNLSDEFDSVNVLNGYFPDEASLGQLDAVQARLAQDEQDLQHEITALQEELRLQQDPNKMQIIQEMISDLLGQMSLIREKATESEAIVRNITKDIQVLDLAKKNLILSMTTLKRLQMLVNALSQLEDYVKNKKYAEITQSLAAVKQISASFKPYTSVPRIAQLWKHIQEIQGEIRSLIEADFDAYYLQSANAPKPHTIANASAAADILGADVRIALTARYTAQLLAEYRRVFRLTDEAGQLDNISRRFAWFRRLLSTHEGGLGRAFLEEWKVGWWLRVWIEGSSARDDMAALLSRAGKDLTVAMLLDALQQTKDFELSMARKFATPFQDILQATSSTPTRPLQPISSAFEPYMGVYVDAQDKTIADMLAPHRGPRARTSLDTAQSATESEDGDAPAAAVLPSSTELFYIYGQTLEGCAKLSTGKPLFELCSVFRKWLRIYAEEVLATNRKKSAVQSRRSMDSRWDISEVKNACLLINTADYCQTTAQELEEKLREKISAEYKTKISFQAECDLFISVASGAIFILLRELEVACEPPLQTLTRTAWATQNEQVSGQSSFVDDLVRTLETVAETVKPLIEGKKYLRNFFRQGRQVRLYLSRGWNVGPGADGAAGMGSLIITRFTNALVKSRPLRENGAEQLLIDLSVLKACLLKLPGEALTTSGYTRSITKGTQRLEALLKVIVTPQVRFFSLFLPTRACSFLRYVCCLWVLVLALSAPDLSVAKTRLKASYSTIPSLSAMRPSPIFKRYSPCSTSIFIVYSVILLLPINAHPAISQNLPFIFPAHACMNTFVLDLQTHTRSAPSRKLPNHAQRPQILDLKGTPRSEENDLLDAFVTTTSTKPELEQTSFLTALDMDPPANGTMLQTGALTSPSGSRVSLPSLLASPGAGEGILAALG</sequence>
<protein>
    <submittedName>
        <fullName evidence="10">Uncharacterized protein</fullName>
    </submittedName>
</protein>
<dbReference type="GO" id="GO:0042147">
    <property type="term" value="P:retrograde transport, endosome to Golgi"/>
    <property type="evidence" value="ECO:0007669"/>
    <property type="project" value="InterPro"/>
</dbReference>
<dbReference type="InterPro" id="IPR007234">
    <property type="entry name" value="Vps53_N"/>
</dbReference>
<feature type="region of interest" description="Disordered" evidence="7">
    <location>
        <begin position="403"/>
        <end position="428"/>
    </location>
</feature>
<evidence type="ECO:0000313" key="10">
    <source>
        <dbReference type="EMBL" id="THH12677.1"/>
    </source>
</evidence>
<dbReference type="GO" id="GO:0000938">
    <property type="term" value="C:GARP complex"/>
    <property type="evidence" value="ECO:0007669"/>
    <property type="project" value="InterPro"/>
</dbReference>
<dbReference type="AlphaFoldDB" id="A0A4S4LL81"/>
<dbReference type="OrthoDB" id="10261632at2759"/>
<dbReference type="GO" id="GO:0005829">
    <property type="term" value="C:cytosol"/>
    <property type="evidence" value="ECO:0007669"/>
    <property type="project" value="GOC"/>
</dbReference>
<evidence type="ECO:0000313" key="11">
    <source>
        <dbReference type="Proteomes" id="UP000310158"/>
    </source>
</evidence>
<dbReference type="PANTHER" id="PTHR12820:SF0">
    <property type="entry name" value="VACUOLAR PROTEIN SORTING-ASSOCIATED PROTEIN 53 HOMOLOG"/>
    <property type="match status" value="1"/>
</dbReference>
<feature type="non-terminal residue" evidence="10">
    <location>
        <position position="928"/>
    </location>
</feature>
<evidence type="ECO:0000259" key="9">
    <source>
        <dbReference type="Pfam" id="PF16854"/>
    </source>
</evidence>
<feature type="domain" description="Vps53 N-terminal" evidence="8">
    <location>
        <begin position="38"/>
        <end position="400"/>
    </location>
</feature>
<keyword evidence="6" id="KW-0472">Membrane</keyword>
<organism evidence="10 11">
    <name type="scientific">Bondarzewia mesenterica</name>
    <dbReference type="NCBI Taxonomy" id="1095465"/>
    <lineage>
        <taxon>Eukaryota</taxon>
        <taxon>Fungi</taxon>
        <taxon>Dikarya</taxon>
        <taxon>Basidiomycota</taxon>
        <taxon>Agaricomycotina</taxon>
        <taxon>Agaricomycetes</taxon>
        <taxon>Russulales</taxon>
        <taxon>Bondarzewiaceae</taxon>
        <taxon>Bondarzewia</taxon>
    </lineage>
</organism>
<evidence type="ECO:0000256" key="4">
    <source>
        <dbReference type="ARBA" id="ARBA00022753"/>
    </source>
</evidence>
<gene>
    <name evidence="10" type="ORF">EW146_g7473</name>
</gene>
<dbReference type="Pfam" id="PF16854">
    <property type="entry name" value="VPS53_C"/>
    <property type="match status" value="1"/>
</dbReference>
<dbReference type="GO" id="GO:0010008">
    <property type="term" value="C:endosome membrane"/>
    <property type="evidence" value="ECO:0007669"/>
    <property type="project" value="UniProtKB-SubCell"/>
</dbReference>
<dbReference type="PANTHER" id="PTHR12820">
    <property type="entry name" value="VACUOLAR SORTING PROTEIN 53"/>
    <property type="match status" value="1"/>
</dbReference>
<keyword evidence="5" id="KW-0333">Golgi apparatus</keyword>
<dbReference type="Pfam" id="PF04100">
    <property type="entry name" value="Vps53_N"/>
    <property type="match status" value="1"/>
</dbReference>
<evidence type="ECO:0000256" key="3">
    <source>
        <dbReference type="ARBA" id="ARBA00008628"/>
    </source>
</evidence>
<proteinExistence type="inferred from homology"/>
<accession>A0A4S4LL81</accession>
<evidence type="ECO:0000259" key="8">
    <source>
        <dbReference type="Pfam" id="PF04100"/>
    </source>
</evidence>
<reference evidence="10 11" key="1">
    <citation type="submission" date="2019-02" db="EMBL/GenBank/DDBJ databases">
        <title>Genome sequencing of the rare red list fungi Bondarzewia mesenterica.</title>
        <authorList>
            <person name="Buettner E."/>
            <person name="Kellner H."/>
        </authorList>
    </citation>
    <scope>NUCLEOTIDE SEQUENCE [LARGE SCALE GENOMIC DNA]</scope>
    <source>
        <strain evidence="10 11">DSM 108281</strain>
    </source>
</reference>
<evidence type="ECO:0000256" key="1">
    <source>
        <dbReference type="ARBA" id="ARBA00004150"/>
    </source>
</evidence>
<comment type="similarity">
    <text evidence="3">Belongs to the VPS53 family.</text>
</comment>
<evidence type="ECO:0000256" key="5">
    <source>
        <dbReference type="ARBA" id="ARBA00023034"/>
    </source>
</evidence>
<name>A0A4S4LL81_9AGAM</name>
<comment type="caution">
    <text evidence="10">The sequence shown here is derived from an EMBL/GenBank/DDBJ whole genome shotgun (WGS) entry which is preliminary data.</text>
</comment>
<evidence type="ECO:0000256" key="6">
    <source>
        <dbReference type="ARBA" id="ARBA00023136"/>
    </source>
</evidence>
<keyword evidence="4" id="KW-0967">Endosome</keyword>
<dbReference type="InterPro" id="IPR039766">
    <property type="entry name" value="Vps53"/>
</dbReference>
<evidence type="ECO:0000256" key="7">
    <source>
        <dbReference type="SAM" id="MobiDB-lite"/>
    </source>
</evidence>
<dbReference type="InterPro" id="IPR031745">
    <property type="entry name" value="Vps53_C"/>
</dbReference>
<keyword evidence="11" id="KW-1185">Reference proteome</keyword>